<dbReference type="HAMAP" id="MF_00048">
    <property type="entry name" value="UPF0102"/>
    <property type="match status" value="1"/>
</dbReference>
<dbReference type="InterPro" id="IPR011335">
    <property type="entry name" value="Restrct_endonuc-II-like"/>
</dbReference>
<dbReference type="HOGENOM" id="CLU_115353_2_3_11"/>
<dbReference type="SUPFAM" id="SSF52980">
    <property type="entry name" value="Restriction endonuclease-like"/>
    <property type="match status" value="1"/>
</dbReference>
<evidence type="ECO:0000256" key="2">
    <source>
        <dbReference type="HAMAP-Rule" id="MF_00048"/>
    </source>
</evidence>
<dbReference type="EMBL" id="CP001706">
    <property type="protein sequence ID" value="ACV08649.1"/>
    <property type="molecule type" value="Genomic_DNA"/>
</dbReference>
<dbReference type="GO" id="GO:0003676">
    <property type="term" value="F:nucleic acid binding"/>
    <property type="evidence" value="ECO:0007669"/>
    <property type="project" value="InterPro"/>
</dbReference>
<protein>
    <recommendedName>
        <fullName evidence="2">UPF0102 protein Jden_0993</fullName>
    </recommendedName>
</protein>
<reference evidence="3 4" key="1">
    <citation type="journal article" date="2009" name="Stand. Genomic Sci.">
        <title>Complete genome sequence of Jonesia denitrificans type strain (Prevot 55134).</title>
        <authorList>
            <person name="Pukall R."/>
            <person name="Gehrich-Schroter G."/>
            <person name="Lapidus A."/>
            <person name="Nolan M."/>
            <person name="Glavina Del Rio T."/>
            <person name="Lucas S."/>
            <person name="Chen F."/>
            <person name="Tice H."/>
            <person name="Pitluck S."/>
            <person name="Cheng J.F."/>
            <person name="Copeland A."/>
            <person name="Saunders E."/>
            <person name="Brettin T."/>
            <person name="Detter J.C."/>
            <person name="Bruce D."/>
            <person name="Goodwin L."/>
            <person name="Pati A."/>
            <person name="Ivanova N."/>
            <person name="Mavromatis K."/>
            <person name="Ovchinnikova G."/>
            <person name="Chen A."/>
            <person name="Palaniappan K."/>
            <person name="Land M."/>
            <person name="Hauser L."/>
            <person name="Chang Y.J."/>
            <person name="Jeffries C.D."/>
            <person name="Chain P."/>
            <person name="Goker M."/>
            <person name="Bristow J."/>
            <person name="Eisen J.A."/>
            <person name="Markowitz V."/>
            <person name="Hugenholtz P."/>
            <person name="Kyrpides N.C."/>
            <person name="Klenk H.P."/>
            <person name="Han C."/>
        </authorList>
    </citation>
    <scope>NUCLEOTIDE SEQUENCE [LARGE SCALE GENOMIC DNA]</scope>
    <source>
        <strain evidence="4">ATCC 14870 / DSM 20603 / BCRC 15368 / CIP 55.134 / JCM 11481 / NBRC 15587 / NCTC 10816 / Prevot 55134</strain>
    </source>
</reference>
<evidence type="ECO:0000256" key="1">
    <source>
        <dbReference type="ARBA" id="ARBA00006738"/>
    </source>
</evidence>
<dbReference type="OrthoDB" id="9794876at2"/>
<dbReference type="AlphaFoldDB" id="C7R327"/>
<accession>C7R327</accession>
<dbReference type="PANTHER" id="PTHR34039:SF1">
    <property type="entry name" value="UPF0102 PROTEIN YRAN"/>
    <property type="match status" value="1"/>
</dbReference>
<dbReference type="STRING" id="471856.Jden_0993"/>
<proteinExistence type="inferred from homology"/>
<dbReference type="CDD" id="cd20736">
    <property type="entry name" value="PoNe_Nuclease"/>
    <property type="match status" value="1"/>
</dbReference>
<dbReference type="Gene3D" id="3.40.1350.10">
    <property type="match status" value="1"/>
</dbReference>
<sequence length="129" mass="14777">MTTRTYTLGQTGETYAAQWLQKRGYAILERNWRAAYPMRGEIDIIARDGATLVIVEVKTRTTQHCGHPSEAVTPRKLTQLRRLAAAWLTHAGVRPRELRFDVISVLAPSNRYATPTNEWHIDHLKDVRP</sequence>
<dbReference type="InterPro" id="IPR011856">
    <property type="entry name" value="tRNA_endonuc-like_dom_sf"/>
</dbReference>
<dbReference type="Proteomes" id="UP000000628">
    <property type="component" value="Chromosome"/>
</dbReference>
<dbReference type="InterPro" id="IPR003509">
    <property type="entry name" value="UPF0102_YraN-like"/>
</dbReference>
<name>C7R327_JONDD</name>
<dbReference type="eggNOG" id="COG0792">
    <property type="taxonomic scope" value="Bacteria"/>
</dbReference>
<evidence type="ECO:0000313" key="4">
    <source>
        <dbReference type="Proteomes" id="UP000000628"/>
    </source>
</evidence>
<dbReference type="NCBIfam" id="NF009150">
    <property type="entry name" value="PRK12497.1-3"/>
    <property type="match status" value="1"/>
</dbReference>
<dbReference type="Pfam" id="PF02021">
    <property type="entry name" value="UPF0102"/>
    <property type="match status" value="1"/>
</dbReference>
<dbReference type="NCBIfam" id="NF009154">
    <property type="entry name" value="PRK12497.3-3"/>
    <property type="match status" value="1"/>
</dbReference>
<dbReference type="KEGG" id="jde:Jden_0993"/>
<gene>
    <name evidence="3" type="ordered locus">Jden_0993</name>
</gene>
<keyword evidence="4" id="KW-1185">Reference proteome</keyword>
<dbReference type="RefSeq" id="WP_015771277.1">
    <property type="nucleotide sequence ID" value="NC_013174.1"/>
</dbReference>
<comment type="similarity">
    <text evidence="1 2">Belongs to the UPF0102 family.</text>
</comment>
<organism evidence="3 4">
    <name type="scientific">Jonesia denitrificans (strain ATCC 14870 / DSM 20603 / BCRC 15368 / CIP 55.134 / JCM 11481 / NBRC 15587 / NCTC 10816 / Prevot 55134)</name>
    <name type="common">Listeria denitrificans</name>
    <dbReference type="NCBI Taxonomy" id="471856"/>
    <lineage>
        <taxon>Bacteria</taxon>
        <taxon>Bacillati</taxon>
        <taxon>Actinomycetota</taxon>
        <taxon>Actinomycetes</taxon>
        <taxon>Micrococcales</taxon>
        <taxon>Jonesiaceae</taxon>
        <taxon>Jonesia</taxon>
    </lineage>
</organism>
<dbReference type="PANTHER" id="PTHR34039">
    <property type="entry name" value="UPF0102 PROTEIN YRAN"/>
    <property type="match status" value="1"/>
</dbReference>
<evidence type="ECO:0000313" key="3">
    <source>
        <dbReference type="EMBL" id="ACV08649.1"/>
    </source>
</evidence>